<evidence type="ECO:0000313" key="1">
    <source>
        <dbReference type="EMBL" id="OSY36656.1"/>
    </source>
</evidence>
<proteinExistence type="predicted"/>
<protein>
    <submittedName>
        <fullName evidence="1">Uncharacterized protein</fullName>
    </submittedName>
</protein>
<keyword evidence="2" id="KW-1185">Reference proteome</keyword>
<gene>
    <name evidence="1" type="ORF">BG845_05261</name>
</gene>
<dbReference type="Proteomes" id="UP000194360">
    <property type="component" value="Unassembled WGS sequence"/>
</dbReference>
<evidence type="ECO:0000313" key="2">
    <source>
        <dbReference type="Proteomes" id="UP000194360"/>
    </source>
</evidence>
<name>A0A1Y2MN35_PSEAH</name>
<dbReference type="EMBL" id="MIGB01000037">
    <property type="protein sequence ID" value="OSY36656.1"/>
    <property type="molecule type" value="Genomic_DNA"/>
</dbReference>
<dbReference type="AlphaFoldDB" id="A0A1Y2MN35"/>
<sequence length="43" mass="4642">MAVDISEIDVPQTRFNRGDAPVDLAPLGSAWWAWSAPTGRTDA</sequence>
<comment type="caution">
    <text evidence="1">The sequence shown here is derived from an EMBL/GenBank/DDBJ whole genome shotgun (WGS) entry which is preliminary data.</text>
</comment>
<reference evidence="1 2" key="1">
    <citation type="submission" date="2016-09" db="EMBL/GenBank/DDBJ databases">
        <title>Pseudonocardia autotrophica DSM535, a candidate organism with high potential of specific P450 cytochromes.</title>
        <authorList>
            <person name="Grumaz C."/>
            <person name="Vainshtein Y."/>
            <person name="Kirstahler P."/>
            <person name="Sohn K."/>
        </authorList>
    </citation>
    <scope>NUCLEOTIDE SEQUENCE [LARGE SCALE GENOMIC DNA]</scope>
    <source>
        <strain evidence="1 2">DSM 535</strain>
    </source>
</reference>
<organism evidence="1 2">
    <name type="scientific">Pseudonocardia autotrophica</name>
    <name type="common">Amycolata autotrophica</name>
    <name type="synonym">Nocardia autotrophica</name>
    <dbReference type="NCBI Taxonomy" id="2074"/>
    <lineage>
        <taxon>Bacteria</taxon>
        <taxon>Bacillati</taxon>
        <taxon>Actinomycetota</taxon>
        <taxon>Actinomycetes</taxon>
        <taxon>Pseudonocardiales</taxon>
        <taxon>Pseudonocardiaceae</taxon>
        <taxon>Pseudonocardia</taxon>
    </lineage>
</organism>
<accession>A0A1Y2MN35</accession>